<keyword evidence="3" id="KW-1185">Reference proteome</keyword>
<feature type="region of interest" description="Disordered" evidence="1">
    <location>
        <begin position="1"/>
        <end position="22"/>
    </location>
</feature>
<gene>
    <name evidence="2" type="ORF">JWS13_37605</name>
</gene>
<protein>
    <submittedName>
        <fullName evidence="2">Uncharacterized protein</fullName>
    </submittedName>
</protein>
<proteinExistence type="predicted"/>
<reference evidence="2 3" key="2">
    <citation type="journal article" date="2022" name="Arch. Microbiol.">
        <title>Rhodococcus pseudokoreensis sp. nov. isolated from the rhizosphere of young M26 apple rootstocks.</title>
        <authorList>
            <person name="Kampfer P."/>
            <person name="Glaeser S.P."/>
            <person name="Blom J."/>
            <person name="Wolf J."/>
            <person name="Benning S."/>
            <person name="Schloter M."/>
            <person name="Neumann-Schaal M."/>
        </authorList>
    </citation>
    <scope>NUCLEOTIDE SEQUENCE [LARGE SCALE GENOMIC DNA]</scope>
    <source>
        <strain evidence="2 3">R79</strain>
    </source>
</reference>
<reference evidence="2 3" key="1">
    <citation type="journal article" date="2021" name="Microbiol. Resour. Announc.">
        <title>Complete Genome Sequences of Two Rhodococcus sp. Strains with Large and Linear Chromosomes, Isolated from Apple Rhizosphere.</title>
        <authorList>
            <person name="Benning S."/>
            <person name="Brugnone N."/>
            <person name="Siani R."/>
            <person name="Kublik S."/>
            <person name="Schloter M."/>
            <person name="Rad V."/>
        </authorList>
    </citation>
    <scope>NUCLEOTIDE SEQUENCE [LARGE SCALE GENOMIC DNA]</scope>
    <source>
        <strain evidence="2 3">R79</strain>
    </source>
</reference>
<name>A0A974W9S5_9NOCA</name>
<organism evidence="2 3">
    <name type="scientific">Rhodococcus pseudokoreensis</name>
    <dbReference type="NCBI Taxonomy" id="2811421"/>
    <lineage>
        <taxon>Bacteria</taxon>
        <taxon>Bacillati</taxon>
        <taxon>Actinomycetota</taxon>
        <taxon>Actinomycetes</taxon>
        <taxon>Mycobacteriales</taxon>
        <taxon>Nocardiaceae</taxon>
        <taxon>Rhodococcus</taxon>
    </lineage>
</organism>
<dbReference type="EMBL" id="CP070619">
    <property type="protein sequence ID" value="QSE93913.1"/>
    <property type="molecule type" value="Genomic_DNA"/>
</dbReference>
<sequence>MPTTTAAAISPSPTDAPPPAPVVTEASEAVATLEQVEEEPFVVECYEGTPGPALWSDGTTSFSQWCFDQLGGERYLESERQANAFECDGVTCRNPYTGGSYPDPAAIASDVEERSRADAEASGCATGGCLEAYRACRDGLVSGDGCAYWGF</sequence>
<feature type="compositionally biased region" description="Low complexity" evidence="1">
    <location>
        <begin position="1"/>
        <end position="13"/>
    </location>
</feature>
<dbReference type="Proteomes" id="UP000662986">
    <property type="component" value="Chromosome"/>
</dbReference>
<accession>A0A974W9S5</accession>
<evidence type="ECO:0000313" key="3">
    <source>
        <dbReference type="Proteomes" id="UP000662986"/>
    </source>
</evidence>
<evidence type="ECO:0000313" key="2">
    <source>
        <dbReference type="EMBL" id="QSE93913.1"/>
    </source>
</evidence>
<evidence type="ECO:0000256" key="1">
    <source>
        <dbReference type="SAM" id="MobiDB-lite"/>
    </source>
</evidence>